<evidence type="ECO:0000256" key="2">
    <source>
        <dbReference type="ARBA" id="ARBA00006675"/>
    </source>
</evidence>
<dbReference type="OrthoDB" id="406287at2759"/>
<dbReference type="GO" id="GO:0016020">
    <property type="term" value="C:membrane"/>
    <property type="evidence" value="ECO:0007669"/>
    <property type="project" value="UniProtKB-SubCell"/>
</dbReference>
<dbReference type="PANTHER" id="PTHR31201:SF1">
    <property type="entry name" value="GLYCEROPHOSPHOCHOLINE ACYLTRANSFERASE 1"/>
    <property type="match status" value="1"/>
</dbReference>
<keyword evidence="11" id="KW-1208">Phospholipid metabolism</keyword>
<feature type="transmembrane region" description="Helical" evidence="14">
    <location>
        <begin position="230"/>
        <end position="250"/>
    </location>
</feature>
<evidence type="ECO:0000256" key="9">
    <source>
        <dbReference type="ARBA" id="ARBA00023136"/>
    </source>
</evidence>
<feature type="transmembrane region" description="Helical" evidence="14">
    <location>
        <begin position="400"/>
        <end position="422"/>
    </location>
</feature>
<dbReference type="PANTHER" id="PTHR31201">
    <property type="entry name" value="OS01G0585100 PROTEIN"/>
    <property type="match status" value="1"/>
</dbReference>
<feature type="compositionally biased region" description="Basic and acidic residues" evidence="13">
    <location>
        <begin position="517"/>
        <end position="536"/>
    </location>
</feature>
<keyword evidence="5" id="KW-0808">Transferase</keyword>
<evidence type="ECO:0000256" key="5">
    <source>
        <dbReference type="ARBA" id="ARBA00022679"/>
    </source>
</evidence>
<evidence type="ECO:0000313" key="15">
    <source>
        <dbReference type="EMBL" id="PNS13822.1"/>
    </source>
</evidence>
<keyword evidence="8" id="KW-0443">Lipid metabolism</keyword>
<feature type="transmembrane region" description="Helical" evidence="14">
    <location>
        <begin position="181"/>
        <end position="200"/>
    </location>
</feature>
<dbReference type="AlphaFoldDB" id="A0A2K1QG25"/>
<dbReference type="InParanoid" id="A0A2K1QG25"/>
<comment type="subcellular location">
    <subcellularLocation>
        <location evidence="1">Membrane</location>
        <topology evidence="1">Multi-pass membrane protein</topology>
    </subcellularLocation>
</comment>
<dbReference type="FunCoup" id="A0A2K1QG25">
    <property type="interactions" value="162"/>
</dbReference>
<feature type="compositionally biased region" description="Low complexity" evidence="13">
    <location>
        <begin position="62"/>
        <end position="76"/>
    </location>
</feature>
<keyword evidence="9 14" id="KW-0472">Membrane</keyword>
<evidence type="ECO:0000256" key="6">
    <source>
        <dbReference type="ARBA" id="ARBA00022692"/>
    </source>
</evidence>
<evidence type="ECO:0000256" key="13">
    <source>
        <dbReference type="SAM" id="MobiDB-lite"/>
    </source>
</evidence>
<comment type="similarity">
    <text evidence="2">Belongs to the GPC1 family.</text>
</comment>
<feature type="compositionally biased region" description="Low complexity" evidence="13">
    <location>
        <begin position="38"/>
        <end position="51"/>
    </location>
</feature>
<evidence type="ECO:0000256" key="7">
    <source>
        <dbReference type="ARBA" id="ARBA00022989"/>
    </source>
</evidence>
<sequence>MSKPIDIPGSTARSKSIPVGLEASDPPSLEESPPMADYLSAGYSSSSSYLGGTPGFDGMPATPGSSLGTPGGLSRSQSQSNLSDYGDDSFPPLDRLTIFDVLENLALPQHFERIQDRVRKQQQRLQRSSKNAKEKVVEEWRRRVPTPDEQLDRYRKRMRDNVDRLSKRWNDSKYVTVREKMSFIGGVLNIFISGYLIGAWPEYFHYWYTAQLVYFMPIRWYTYHKIGFHYFLADLCYFVNFLMILCLWFFPNSKRLFISTFCLAFGNNAVAIAMWRNSLVFHSLDKVTSLFIHIMPCVTLHCIIHLIPAELQLEKFPAIWTIRYSPASSPEHYTLRSMIIWATVPYFVWQISYHFLITVRRREKIAAGRPTSFTWLRKSYAKNFLGKLVLSLPNSLQEPAFMGIQYSYALLTMLPCPIWFWYRWASAGFLMIVFTWATYNGATYYIDVFGKRMEKELEALKREVRSMNFDEGKSPMLAALRGEEKAKDDFNLDAANGGDSKGHKAKASVDQIPLLDKTSDDQGNKEEELGDRKDEGNIAAAAATTGTKNESNDEGLRKR</sequence>
<evidence type="ECO:0000256" key="11">
    <source>
        <dbReference type="ARBA" id="ARBA00023264"/>
    </source>
</evidence>
<dbReference type="Proteomes" id="UP000243797">
    <property type="component" value="Unassembled WGS sequence"/>
</dbReference>
<evidence type="ECO:0000313" key="16">
    <source>
        <dbReference type="Proteomes" id="UP000243797"/>
    </source>
</evidence>
<feature type="region of interest" description="Disordered" evidence="13">
    <location>
        <begin position="1"/>
        <end position="87"/>
    </location>
</feature>
<feature type="compositionally biased region" description="Basic and acidic residues" evidence="13">
    <location>
        <begin position="550"/>
        <end position="559"/>
    </location>
</feature>
<keyword evidence="4" id="KW-0444">Lipid biosynthesis</keyword>
<comment type="caution">
    <text evidence="15">The sequence shown here is derived from an EMBL/GenBank/DDBJ whole genome shotgun (WGS) entry which is preliminary data.</text>
</comment>
<keyword evidence="16" id="KW-1185">Reference proteome</keyword>
<dbReference type="STRING" id="2082308.A0A2K1QG25"/>
<feature type="transmembrane region" description="Helical" evidence="14">
    <location>
        <begin position="338"/>
        <end position="359"/>
    </location>
</feature>
<name>A0A2K1QG25_9PEZI</name>
<feature type="transmembrane region" description="Helical" evidence="14">
    <location>
        <begin position="428"/>
        <end position="446"/>
    </location>
</feature>
<evidence type="ECO:0000256" key="3">
    <source>
        <dbReference type="ARBA" id="ARBA00019082"/>
    </source>
</evidence>
<evidence type="ECO:0000256" key="12">
    <source>
        <dbReference type="ARBA" id="ARBA00023315"/>
    </source>
</evidence>
<dbReference type="InterPro" id="IPR021261">
    <property type="entry name" value="GPCAT"/>
</dbReference>
<keyword evidence="10" id="KW-0594">Phospholipid biosynthesis</keyword>
<evidence type="ECO:0000256" key="4">
    <source>
        <dbReference type="ARBA" id="ARBA00022516"/>
    </source>
</evidence>
<feature type="region of interest" description="Disordered" evidence="13">
    <location>
        <begin position="490"/>
        <end position="559"/>
    </location>
</feature>
<evidence type="ECO:0000256" key="14">
    <source>
        <dbReference type="SAM" id="Phobius"/>
    </source>
</evidence>
<keyword evidence="12" id="KW-0012">Acyltransferase</keyword>
<dbReference type="GO" id="GO:0016746">
    <property type="term" value="F:acyltransferase activity"/>
    <property type="evidence" value="ECO:0007669"/>
    <property type="project" value="UniProtKB-KW"/>
</dbReference>
<dbReference type="GO" id="GO:0006656">
    <property type="term" value="P:phosphatidylcholine biosynthetic process"/>
    <property type="evidence" value="ECO:0007669"/>
    <property type="project" value="TreeGrafter"/>
</dbReference>
<dbReference type="EMBL" id="NKHZ01000089">
    <property type="protein sequence ID" value="PNS13822.1"/>
    <property type="molecule type" value="Genomic_DNA"/>
</dbReference>
<protein>
    <recommendedName>
        <fullName evidence="3">Glycerophosphocholine acyltransferase 1</fullName>
    </recommendedName>
</protein>
<keyword evidence="7 14" id="KW-1133">Transmembrane helix</keyword>
<gene>
    <name evidence="15" type="ORF">CAC42_1313</name>
</gene>
<reference evidence="15 16" key="1">
    <citation type="submission" date="2017-06" db="EMBL/GenBank/DDBJ databases">
        <title>Draft genome sequence of a variant of Elsinoe murrayae.</title>
        <authorList>
            <person name="Cheng Q."/>
        </authorList>
    </citation>
    <scope>NUCLEOTIDE SEQUENCE [LARGE SCALE GENOMIC DNA]</scope>
    <source>
        <strain evidence="15 16">CQ-2017a</strain>
    </source>
</reference>
<organism evidence="15 16">
    <name type="scientific">Sphaceloma murrayae</name>
    <dbReference type="NCBI Taxonomy" id="2082308"/>
    <lineage>
        <taxon>Eukaryota</taxon>
        <taxon>Fungi</taxon>
        <taxon>Dikarya</taxon>
        <taxon>Ascomycota</taxon>
        <taxon>Pezizomycotina</taxon>
        <taxon>Dothideomycetes</taxon>
        <taxon>Dothideomycetidae</taxon>
        <taxon>Myriangiales</taxon>
        <taxon>Elsinoaceae</taxon>
        <taxon>Sphaceloma</taxon>
    </lineage>
</organism>
<proteinExistence type="inferred from homology"/>
<evidence type="ECO:0000256" key="8">
    <source>
        <dbReference type="ARBA" id="ARBA00023098"/>
    </source>
</evidence>
<feature type="transmembrane region" description="Helical" evidence="14">
    <location>
        <begin position="256"/>
        <end position="275"/>
    </location>
</feature>
<keyword evidence="6 14" id="KW-0812">Transmembrane</keyword>
<accession>A0A2K1QG25</accession>
<dbReference type="Pfam" id="PF10998">
    <property type="entry name" value="DUF2838"/>
    <property type="match status" value="1"/>
</dbReference>
<evidence type="ECO:0000256" key="1">
    <source>
        <dbReference type="ARBA" id="ARBA00004141"/>
    </source>
</evidence>
<evidence type="ECO:0000256" key="10">
    <source>
        <dbReference type="ARBA" id="ARBA00023209"/>
    </source>
</evidence>